<comment type="caution">
    <text evidence="3">The sequence shown here is derived from an EMBL/GenBank/DDBJ whole genome shotgun (WGS) entry which is preliminary data.</text>
</comment>
<dbReference type="Gene3D" id="1.20.20.20">
    <property type="entry name" value="Haemophore, haem-binding domain"/>
    <property type="match status" value="1"/>
</dbReference>
<dbReference type="Pfam" id="PF16525">
    <property type="entry name" value="MHB"/>
    <property type="match status" value="1"/>
</dbReference>
<keyword evidence="4" id="KW-1185">Reference proteome</keyword>
<evidence type="ECO:0000313" key="4">
    <source>
        <dbReference type="Proteomes" id="UP000320095"/>
    </source>
</evidence>
<dbReference type="InterPro" id="IPR038378">
    <property type="entry name" value="MHB_sf"/>
</dbReference>
<proteinExistence type="predicted"/>
<dbReference type="OrthoDB" id="7448035at2"/>
<dbReference type="NCBIfam" id="TIGR04529">
    <property type="entry name" value="MTB_hemophore"/>
    <property type="match status" value="1"/>
</dbReference>
<feature type="domain" description="Haemophore haem-binding" evidence="2">
    <location>
        <begin position="43"/>
        <end position="119"/>
    </location>
</feature>
<protein>
    <submittedName>
        <fullName evidence="3">Hemophore-related protein</fullName>
    </submittedName>
</protein>
<dbReference type="AlphaFoldDB" id="A0A502EGP2"/>
<sequence>MLLTRQAARRVMEGAIAAGAIAGAVFFGAAPSALADPPPPPAPGCSAADFEQVKGGVSTATSAYFFTHPDVNAFFSTLKGQPRDQVKQEIKDYLDANPQTKSDLEGLRQPLNDMKVRCQ</sequence>
<dbReference type="InterPro" id="IPR032407">
    <property type="entry name" value="MHB"/>
</dbReference>
<evidence type="ECO:0000256" key="1">
    <source>
        <dbReference type="SAM" id="MobiDB-lite"/>
    </source>
</evidence>
<feature type="region of interest" description="Disordered" evidence="1">
    <location>
        <begin position="95"/>
        <end position="119"/>
    </location>
</feature>
<accession>A0A502EGP2</accession>
<reference evidence="3 4" key="1">
    <citation type="journal article" date="2019" name="Environ. Microbiol.">
        <title>Species interactions and distinct microbial communities in high Arctic permafrost affected cryosols are associated with the CH4 and CO2 gas fluxes.</title>
        <authorList>
            <person name="Altshuler I."/>
            <person name="Hamel J."/>
            <person name="Turney S."/>
            <person name="Magnuson E."/>
            <person name="Levesque R."/>
            <person name="Greer C."/>
            <person name="Whyte L.G."/>
        </authorList>
    </citation>
    <scope>NUCLEOTIDE SEQUENCE [LARGE SCALE GENOMIC DNA]</scope>
    <source>
        <strain evidence="3 4">S5.20</strain>
    </source>
</reference>
<dbReference type="Proteomes" id="UP000320095">
    <property type="component" value="Unassembled WGS sequence"/>
</dbReference>
<dbReference type="EMBL" id="RCZG01000002">
    <property type="protein sequence ID" value="TPG35670.1"/>
    <property type="molecule type" value="Genomic_DNA"/>
</dbReference>
<evidence type="ECO:0000313" key="3">
    <source>
        <dbReference type="EMBL" id="TPG35670.1"/>
    </source>
</evidence>
<dbReference type="GO" id="GO:0020037">
    <property type="term" value="F:heme binding"/>
    <property type="evidence" value="ECO:0007669"/>
    <property type="project" value="InterPro"/>
</dbReference>
<gene>
    <name evidence="3" type="ORF">EAH80_06235</name>
</gene>
<name>A0A502EGP2_9MYCO</name>
<evidence type="ECO:0000259" key="2">
    <source>
        <dbReference type="Pfam" id="PF16525"/>
    </source>
</evidence>
<organism evidence="3 4">
    <name type="scientific">Mycolicibacterium hodleri</name>
    <dbReference type="NCBI Taxonomy" id="49897"/>
    <lineage>
        <taxon>Bacteria</taxon>
        <taxon>Bacillati</taxon>
        <taxon>Actinomycetota</taxon>
        <taxon>Actinomycetes</taxon>
        <taxon>Mycobacteriales</taxon>
        <taxon>Mycobacteriaceae</taxon>
        <taxon>Mycolicibacterium</taxon>
    </lineage>
</organism>